<dbReference type="EMBL" id="RJVA01000013">
    <property type="protein sequence ID" value="ROQ90948.1"/>
    <property type="molecule type" value="Genomic_DNA"/>
</dbReference>
<dbReference type="Proteomes" id="UP000276223">
    <property type="component" value="Unassembled WGS sequence"/>
</dbReference>
<keyword evidence="2" id="KW-1185">Reference proteome</keyword>
<name>A0A3N1UMH9_9BACT</name>
<evidence type="ECO:0000313" key="2">
    <source>
        <dbReference type="Proteomes" id="UP000276223"/>
    </source>
</evidence>
<reference evidence="1 2" key="1">
    <citation type="submission" date="2018-11" db="EMBL/GenBank/DDBJ databases">
        <title>Genomic Encyclopedia of Type Strains, Phase IV (KMG-IV): sequencing the most valuable type-strain genomes for metagenomic binning, comparative biology and taxonomic classification.</title>
        <authorList>
            <person name="Goeker M."/>
        </authorList>
    </citation>
    <scope>NUCLEOTIDE SEQUENCE [LARGE SCALE GENOMIC DNA]</scope>
    <source>
        <strain evidence="1 2">DSM 22027</strain>
    </source>
</reference>
<comment type="caution">
    <text evidence="1">The sequence shown here is derived from an EMBL/GenBank/DDBJ whole genome shotgun (WGS) entry which is preliminary data.</text>
</comment>
<organism evidence="1 2">
    <name type="scientific">Desulfosoma caldarium</name>
    <dbReference type="NCBI Taxonomy" id="610254"/>
    <lineage>
        <taxon>Bacteria</taxon>
        <taxon>Pseudomonadati</taxon>
        <taxon>Thermodesulfobacteriota</taxon>
        <taxon>Syntrophobacteria</taxon>
        <taxon>Syntrophobacterales</taxon>
        <taxon>Syntrophobacteraceae</taxon>
        <taxon>Desulfosoma</taxon>
    </lineage>
</organism>
<evidence type="ECO:0000313" key="1">
    <source>
        <dbReference type="EMBL" id="ROQ90948.1"/>
    </source>
</evidence>
<sequence>MGRARDWLRQAETTFSGQSTPFAEVFCPELLYLSAGWRESLKSSVLSQGF</sequence>
<accession>A0A3N1UMH9</accession>
<proteinExistence type="predicted"/>
<gene>
    <name evidence="1" type="ORF">EDC27_2218</name>
</gene>
<dbReference type="AlphaFoldDB" id="A0A3N1UMH9"/>
<protein>
    <submittedName>
        <fullName evidence="1">Uncharacterized protein</fullName>
    </submittedName>
</protein>